<gene>
    <name evidence="13" type="ORF">ACFP4F_22995</name>
</gene>
<feature type="domain" description="Histidine kinase/HSP90-like ATPase" evidence="11">
    <location>
        <begin position="279"/>
        <end position="368"/>
    </location>
</feature>
<evidence type="ECO:0000259" key="12">
    <source>
        <dbReference type="Pfam" id="PF07730"/>
    </source>
</evidence>
<evidence type="ECO:0000256" key="4">
    <source>
        <dbReference type="ARBA" id="ARBA00022679"/>
    </source>
</evidence>
<keyword evidence="10" id="KW-1133">Transmembrane helix</keyword>
<comment type="caution">
    <text evidence="13">The sequence shown here is derived from an EMBL/GenBank/DDBJ whole genome shotgun (WGS) entry which is preliminary data.</text>
</comment>
<keyword evidence="7" id="KW-0067">ATP-binding</keyword>
<feature type="region of interest" description="Disordered" evidence="9">
    <location>
        <begin position="316"/>
        <end position="335"/>
    </location>
</feature>
<protein>
    <recommendedName>
        <fullName evidence="2">histidine kinase</fullName>
        <ecNumber evidence="2">2.7.13.3</ecNumber>
    </recommendedName>
</protein>
<dbReference type="Proteomes" id="UP001596139">
    <property type="component" value="Unassembled WGS sequence"/>
</dbReference>
<feature type="transmembrane region" description="Helical" evidence="10">
    <location>
        <begin position="69"/>
        <end position="89"/>
    </location>
</feature>
<evidence type="ECO:0000256" key="3">
    <source>
        <dbReference type="ARBA" id="ARBA00022553"/>
    </source>
</evidence>
<evidence type="ECO:0000256" key="10">
    <source>
        <dbReference type="SAM" id="Phobius"/>
    </source>
</evidence>
<dbReference type="InterPro" id="IPR036890">
    <property type="entry name" value="HATPase_C_sf"/>
</dbReference>
<keyword evidence="5" id="KW-0547">Nucleotide-binding</keyword>
<evidence type="ECO:0000313" key="14">
    <source>
        <dbReference type="Proteomes" id="UP001596139"/>
    </source>
</evidence>
<dbReference type="SUPFAM" id="SSF55874">
    <property type="entry name" value="ATPase domain of HSP90 chaperone/DNA topoisomerase II/histidine kinase"/>
    <property type="match status" value="1"/>
</dbReference>
<dbReference type="InterPro" id="IPR050482">
    <property type="entry name" value="Sensor_HK_TwoCompSys"/>
</dbReference>
<evidence type="ECO:0000256" key="7">
    <source>
        <dbReference type="ARBA" id="ARBA00022840"/>
    </source>
</evidence>
<dbReference type="GO" id="GO:0016301">
    <property type="term" value="F:kinase activity"/>
    <property type="evidence" value="ECO:0007669"/>
    <property type="project" value="UniProtKB-KW"/>
</dbReference>
<keyword evidence="8" id="KW-0902">Two-component regulatory system</keyword>
<feature type="transmembrane region" description="Helical" evidence="10">
    <location>
        <begin position="38"/>
        <end position="57"/>
    </location>
</feature>
<keyword evidence="10" id="KW-0472">Membrane</keyword>
<dbReference type="InterPro" id="IPR011712">
    <property type="entry name" value="Sig_transdc_His_kin_sub3_dim/P"/>
</dbReference>
<dbReference type="InterPro" id="IPR003594">
    <property type="entry name" value="HATPase_dom"/>
</dbReference>
<evidence type="ECO:0000256" key="9">
    <source>
        <dbReference type="SAM" id="MobiDB-lite"/>
    </source>
</evidence>
<dbReference type="CDD" id="cd16917">
    <property type="entry name" value="HATPase_UhpB-NarQ-NarX-like"/>
    <property type="match status" value="1"/>
</dbReference>
<feature type="transmembrane region" description="Helical" evidence="10">
    <location>
        <begin position="120"/>
        <end position="141"/>
    </location>
</feature>
<evidence type="ECO:0000256" key="2">
    <source>
        <dbReference type="ARBA" id="ARBA00012438"/>
    </source>
</evidence>
<dbReference type="Gene3D" id="3.30.565.10">
    <property type="entry name" value="Histidine kinase-like ATPase, C-terminal domain"/>
    <property type="match status" value="1"/>
</dbReference>
<dbReference type="PANTHER" id="PTHR24421">
    <property type="entry name" value="NITRATE/NITRITE SENSOR PROTEIN NARX-RELATED"/>
    <property type="match status" value="1"/>
</dbReference>
<sequence>MSSGTLMADRLRLPLALYAVLACAQTLPLPLSLVRPVIAWWLSLAATVAYALTSAALAGPDTAGLPSPWTGAALLVHLAVTFVAAWQLALRVAAAQWVISVVTGLALQRWATPPDAGHNLPLYAAASAIGLTLLAAVRSNVRARRQLRRQETLTAYERARRAVLEERARIARELHDVVAHHMSVVAVQAEAAPYRVPDPPKELSESFAGIRENALAALTEMRHLLGTLRSDEQDTDSRYVPQPGLDNLEELLENVRSAGLHVDAEVRGAPRELPKRVELSAFRITQEALSNALRHSPGSRVDVTLAYGPAEIEVRVSNGPPAGPVTPRPGSGHGQLGMRERVSMLGGSFRAAHREDGGYEVSATLPLRSGESEGT</sequence>
<evidence type="ECO:0000256" key="6">
    <source>
        <dbReference type="ARBA" id="ARBA00022777"/>
    </source>
</evidence>
<keyword evidence="6 13" id="KW-0418">Kinase</keyword>
<feature type="domain" description="Signal transduction histidine kinase subgroup 3 dimerisation and phosphoacceptor" evidence="12">
    <location>
        <begin position="166"/>
        <end position="232"/>
    </location>
</feature>
<keyword evidence="10" id="KW-0812">Transmembrane</keyword>
<dbReference type="PANTHER" id="PTHR24421:SF10">
    <property type="entry name" value="NITRATE_NITRITE SENSOR PROTEIN NARQ"/>
    <property type="match status" value="1"/>
</dbReference>
<organism evidence="13 14">
    <name type="scientific">Streptomyces ochraceiscleroticus</name>
    <dbReference type="NCBI Taxonomy" id="47761"/>
    <lineage>
        <taxon>Bacteria</taxon>
        <taxon>Bacillati</taxon>
        <taxon>Actinomycetota</taxon>
        <taxon>Actinomycetes</taxon>
        <taxon>Kitasatosporales</taxon>
        <taxon>Streptomycetaceae</taxon>
        <taxon>Streptomyces</taxon>
    </lineage>
</organism>
<evidence type="ECO:0000259" key="11">
    <source>
        <dbReference type="Pfam" id="PF02518"/>
    </source>
</evidence>
<reference evidence="14" key="1">
    <citation type="journal article" date="2019" name="Int. J. Syst. Evol. Microbiol.">
        <title>The Global Catalogue of Microorganisms (GCM) 10K type strain sequencing project: providing services to taxonomists for standard genome sequencing and annotation.</title>
        <authorList>
            <consortium name="The Broad Institute Genomics Platform"/>
            <consortium name="The Broad Institute Genome Sequencing Center for Infectious Disease"/>
            <person name="Wu L."/>
            <person name="Ma J."/>
        </authorList>
    </citation>
    <scope>NUCLEOTIDE SEQUENCE [LARGE SCALE GENOMIC DNA]</scope>
    <source>
        <strain evidence="14">CGMCC 1.15180</strain>
    </source>
</reference>
<accession>A0ABW1MNN5</accession>
<proteinExistence type="predicted"/>
<dbReference type="RefSeq" id="WP_245659595.1">
    <property type="nucleotide sequence ID" value="NZ_JBHSPX010000007.1"/>
</dbReference>
<dbReference type="Gene3D" id="1.20.5.1930">
    <property type="match status" value="1"/>
</dbReference>
<evidence type="ECO:0000256" key="8">
    <source>
        <dbReference type="ARBA" id="ARBA00023012"/>
    </source>
</evidence>
<dbReference type="Pfam" id="PF02518">
    <property type="entry name" value="HATPase_c"/>
    <property type="match status" value="1"/>
</dbReference>
<comment type="catalytic activity">
    <reaction evidence="1">
        <text>ATP + protein L-histidine = ADP + protein N-phospho-L-histidine.</text>
        <dbReference type="EC" id="2.7.13.3"/>
    </reaction>
</comment>
<feature type="region of interest" description="Disordered" evidence="9">
    <location>
        <begin position="346"/>
        <end position="375"/>
    </location>
</feature>
<dbReference type="EC" id="2.7.13.3" evidence="2"/>
<dbReference type="Pfam" id="PF07730">
    <property type="entry name" value="HisKA_3"/>
    <property type="match status" value="1"/>
</dbReference>
<dbReference type="EMBL" id="JBHSPX010000007">
    <property type="protein sequence ID" value="MFC6065389.1"/>
    <property type="molecule type" value="Genomic_DNA"/>
</dbReference>
<keyword evidence="14" id="KW-1185">Reference proteome</keyword>
<name>A0ABW1MNN5_9ACTN</name>
<keyword evidence="4" id="KW-0808">Transferase</keyword>
<evidence type="ECO:0000256" key="5">
    <source>
        <dbReference type="ARBA" id="ARBA00022741"/>
    </source>
</evidence>
<evidence type="ECO:0000256" key="1">
    <source>
        <dbReference type="ARBA" id="ARBA00000085"/>
    </source>
</evidence>
<keyword evidence="3" id="KW-0597">Phosphoprotein</keyword>
<evidence type="ECO:0000313" key="13">
    <source>
        <dbReference type="EMBL" id="MFC6065389.1"/>
    </source>
</evidence>